<reference evidence="2 3" key="1">
    <citation type="submission" date="2013-09" db="EMBL/GenBank/DDBJ databases">
        <title>Genome sequencing of Arenimonas malthae.</title>
        <authorList>
            <person name="Chen F."/>
            <person name="Wang G."/>
        </authorList>
    </citation>
    <scope>NUCLEOTIDE SEQUENCE [LARGE SCALE GENOMIC DNA]</scope>
    <source>
        <strain evidence="2 3">CC-JY-1</strain>
    </source>
</reference>
<keyword evidence="1" id="KW-0472">Membrane</keyword>
<name>A0A091B049_9GAMM</name>
<protein>
    <recommendedName>
        <fullName evidence="4">VanZ-like domain-containing protein</fullName>
    </recommendedName>
</protein>
<keyword evidence="1" id="KW-0812">Transmembrane</keyword>
<gene>
    <name evidence="2" type="ORF">N790_10735</name>
</gene>
<sequence length="127" mass="13603">MRDFRRPRLWLGLWVLGWGLCIALSLLPAMPLPGPEGSDKVGHFLAYFTLTAWAVAIFRTRGAHLLAALSLVALGVAMELAQATLTTVRLGDLRDALANTAGVAVGLSLSFTPAATLLLRLDRRLGP</sequence>
<dbReference type="Proteomes" id="UP000029392">
    <property type="component" value="Unassembled WGS sequence"/>
</dbReference>
<evidence type="ECO:0008006" key="4">
    <source>
        <dbReference type="Google" id="ProtNLM"/>
    </source>
</evidence>
<feature type="transmembrane region" description="Helical" evidence="1">
    <location>
        <begin position="41"/>
        <end position="58"/>
    </location>
</feature>
<feature type="transmembrane region" description="Helical" evidence="1">
    <location>
        <begin position="97"/>
        <end position="119"/>
    </location>
</feature>
<evidence type="ECO:0000313" key="3">
    <source>
        <dbReference type="Proteomes" id="UP000029392"/>
    </source>
</evidence>
<dbReference type="OrthoDB" id="3790495at2"/>
<proteinExistence type="predicted"/>
<dbReference type="STRING" id="1384054.N790_10735"/>
<dbReference type="AlphaFoldDB" id="A0A091B049"/>
<keyword evidence="1" id="KW-1133">Transmembrane helix</keyword>
<organism evidence="2 3">
    <name type="scientific">Arenimonas malthae CC-JY-1</name>
    <dbReference type="NCBI Taxonomy" id="1384054"/>
    <lineage>
        <taxon>Bacteria</taxon>
        <taxon>Pseudomonadati</taxon>
        <taxon>Pseudomonadota</taxon>
        <taxon>Gammaproteobacteria</taxon>
        <taxon>Lysobacterales</taxon>
        <taxon>Lysobacteraceae</taxon>
        <taxon>Arenimonas</taxon>
    </lineage>
</organism>
<dbReference type="PATRIC" id="fig|1384054.3.peg.2304"/>
<evidence type="ECO:0000256" key="1">
    <source>
        <dbReference type="SAM" id="Phobius"/>
    </source>
</evidence>
<evidence type="ECO:0000313" key="2">
    <source>
        <dbReference type="EMBL" id="KFN44274.1"/>
    </source>
</evidence>
<dbReference type="eggNOG" id="COG5652">
    <property type="taxonomic scope" value="Bacteria"/>
</dbReference>
<comment type="caution">
    <text evidence="2">The sequence shown here is derived from an EMBL/GenBank/DDBJ whole genome shotgun (WGS) entry which is preliminary data.</text>
</comment>
<dbReference type="RefSeq" id="WP_043804599.1">
    <property type="nucleotide sequence ID" value="NZ_AVCH01000189.1"/>
</dbReference>
<dbReference type="EMBL" id="AVCH01000189">
    <property type="protein sequence ID" value="KFN44274.1"/>
    <property type="molecule type" value="Genomic_DNA"/>
</dbReference>
<dbReference type="PANTHER" id="PTHR28008:SF1">
    <property type="entry name" value="DOMAIN PROTEIN, PUTATIVE (AFU_ORTHOLOGUE AFUA_3G10980)-RELATED"/>
    <property type="match status" value="1"/>
</dbReference>
<keyword evidence="3" id="KW-1185">Reference proteome</keyword>
<dbReference type="PANTHER" id="PTHR28008">
    <property type="entry name" value="DOMAIN PROTEIN, PUTATIVE (AFU_ORTHOLOGUE AFUA_3G10980)-RELATED"/>
    <property type="match status" value="1"/>
</dbReference>
<feature type="transmembrane region" description="Helical" evidence="1">
    <location>
        <begin position="65"/>
        <end position="85"/>
    </location>
</feature>
<accession>A0A091B049</accession>